<feature type="compositionally biased region" description="Pro residues" evidence="1">
    <location>
        <begin position="299"/>
        <end position="310"/>
    </location>
</feature>
<dbReference type="AlphaFoldDB" id="A0A2J6QHQ9"/>
<dbReference type="STRING" id="1745343.A0A2J6QHQ9"/>
<feature type="region of interest" description="Disordered" evidence="1">
    <location>
        <begin position="293"/>
        <end position="401"/>
    </location>
</feature>
<dbReference type="OrthoDB" id="3515338at2759"/>
<name>A0A2J6QHQ9_9HELO</name>
<feature type="compositionally biased region" description="Polar residues" evidence="1">
    <location>
        <begin position="179"/>
        <end position="202"/>
    </location>
</feature>
<dbReference type="EMBL" id="KZ613469">
    <property type="protein sequence ID" value="PMD25788.1"/>
    <property type="molecule type" value="Genomic_DNA"/>
</dbReference>
<feature type="compositionally biased region" description="Polar residues" evidence="1">
    <location>
        <begin position="620"/>
        <end position="631"/>
    </location>
</feature>
<keyword evidence="3" id="KW-1185">Reference proteome</keyword>
<feature type="compositionally biased region" description="Polar residues" evidence="1">
    <location>
        <begin position="361"/>
        <end position="372"/>
    </location>
</feature>
<proteinExistence type="predicted"/>
<accession>A0A2J6QHQ9</accession>
<protein>
    <submittedName>
        <fullName evidence="2">Uncharacterized protein</fullName>
    </submittedName>
</protein>
<feature type="region of interest" description="Disordered" evidence="1">
    <location>
        <begin position="179"/>
        <end position="209"/>
    </location>
</feature>
<organism evidence="2 3">
    <name type="scientific">Hyaloscypha hepaticicola</name>
    <dbReference type="NCBI Taxonomy" id="2082293"/>
    <lineage>
        <taxon>Eukaryota</taxon>
        <taxon>Fungi</taxon>
        <taxon>Dikarya</taxon>
        <taxon>Ascomycota</taxon>
        <taxon>Pezizomycotina</taxon>
        <taxon>Leotiomycetes</taxon>
        <taxon>Helotiales</taxon>
        <taxon>Hyaloscyphaceae</taxon>
        <taxon>Hyaloscypha</taxon>
    </lineage>
</organism>
<evidence type="ECO:0000313" key="2">
    <source>
        <dbReference type="EMBL" id="PMD25788.1"/>
    </source>
</evidence>
<evidence type="ECO:0000313" key="3">
    <source>
        <dbReference type="Proteomes" id="UP000235672"/>
    </source>
</evidence>
<dbReference type="Proteomes" id="UP000235672">
    <property type="component" value="Unassembled WGS sequence"/>
</dbReference>
<reference evidence="2 3" key="1">
    <citation type="submission" date="2016-05" db="EMBL/GenBank/DDBJ databases">
        <title>A degradative enzymes factory behind the ericoid mycorrhizal symbiosis.</title>
        <authorList>
            <consortium name="DOE Joint Genome Institute"/>
            <person name="Martino E."/>
            <person name="Morin E."/>
            <person name="Grelet G."/>
            <person name="Kuo A."/>
            <person name="Kohler A."/>
            <person name="Daghino S."/>
            <person name="Barry K."/>
            <person name="Choi C."/>
            <person name="Cichocki N."/>
            <person name="Clum A."/>
            <person name="Copeland A."/>
            <person name="Hainaut M."/>
            <person name="Haridas S."/>
            <person name="Labutti K."/>
            <person name="Lindquist E."/>
            <person name="Lipzen A."/>
            <person name="Khouja H.-R."/>
            <person name="Murat C."/>
            <person name="Ohm R."/>
            <person name="Olson A."/>
            <person name="Spatafora J."/>
            <person name="Veneault-Fourrey C."/>
            <person name="Henrissat B."/>
            <person name="Grigoriev I."/>
            <person name="Martin F."/>
            <person name="Perotto S."/>
        </authorList>
    </citation>
    <scope>NUCLEOTIDE SEQUENCE [LARGE SCALE GENOMIC DNA]</scope>
    <source>
        <strain evidence="2 3">UAMH 7357</strain>
    </source>
</reference>
<feature type="compositionally biased region" description="Low complexity" evidence="1">
    <location>
        <begin position="373"/>
        <end position="392"/>
    </location>
</feature>
<evidence type="ECO:0000256" key="1">
    <source>
        <dbReference type="SAM" id="MobiDB-lite"/>
    </source>
</evidence>
<feature type="region of interest" description="Disordered" evidence="1">
    <location>
        <begin position="595"/>
        <end position="631"/>
    </location>
</feature>
<feature type="compositionally biased region" description="Polar residues" evidence="1">
    <location>
        <begin position="312"/>
        <end position="330"/>
    </location>
</feature>
<sequence length="631" mass="70353">MNVVDAERKVIEDDEVQFVFAAPRRRKRKRKRFEFSYSPSMLNQCSVPPVDPLPKLGSMSLLDPLRRRSLGVLQQLESCHIGTRESKDYVVRRNSLPIAPSTAAPIPKAQASWFANPSNEPIQAVQPPSHSTPMPWWNESRPLAQTKNANWPDWRPLQVDESVSKKRRLEGDLATGQTHRLRQPSQISPRTTPVSTLPSIESSVREPAVNPSEMLWTPDMQSLSGNQPSDPSMFNSWPDLNWNAFDKLDTMQYGPQGMHQMKPVSYRVPSNQRPTNPLHQPNAGQFESRNIWQQNNPQVPGPQVPHPPIFKTPQTPQPYQVSQAQNQHSVLQRCAMPMSAPIHPSQPPAALPRDFNGISRGPTNLSSPQINLQSQKKQTGTSTSSAQTSSPSLQARPSDILRKPSLYKIPAWPSTPEVRPAQIPMTISQIRSRPQILNADTSEGFRPGTYFDLPRPPSHSNQLKEHPGRNFEIRPNSRVWNASGSAGGVAASSTDRFELPRARTGYKHSPNLVVDIAETCQDLFPFAEVADRHSVPIKKVFDTFSAIIQLPLLGNADDRRRHGSLGKQRMREYRDARKAMEKAQEAERKAQLKAMRSRVEEAGKKGSGQANGSGLLKTAIINNASQTGSSS</sequence>
<gene>
    <name evidence="2" type="ORF">NA56DRAFT_655219</name>
</gene>